<evidence type="ECO:0000256" key="1">
    <source>
        <dbReference type="ARBA" id="ARBA00004141"/>
    </source>
</evidence>
<dbReference type="GO" id="GO:0007035">
    <property type="term" value="P:vacuolar acidification"/>
    <property type="evidence" value="ECO:0007669"/>
    <property type="project" value="TreeGrafter"/>
</dbReference>
<feature type="transmembrane region" description="Helical" evidence="8">
    <location>
        <begin position="311"/>
        <end position="329"/>
    </location>
</feature>
<keyword evidence="4 8" id="KW-0812">Transmembrane</keyword>
<dbReference type="GO" id="GO:0051117">
    <property type="term" value="F:ATPase binding"/>
    <property type="evidence" value="ECO:0007669"/>
    <property type="project" value="TreeGrafter"/>
</dbReference>
<keyword evidence="5 8" id="KW-1133">Transmembrane helix</keyword>
<feature type="non-terminal residue" evidence="9">
    <location>
        <position position="617"/>
    </location>
</feature>
<organism evidence="9 10">
    <name type="scientific">Pristionchus mayeri</name>
    <dbReference type="NCBI Taxonomy" id="1317129"/>
    <lineage>
        <taxon>Eukaryota</taxon>
        <taxon>Metazoa</taxon>
        <taxon>Ecdysozoa</taxon>
        <taxon>Nematoda</taxon>
        <taxon>Chromadorea</taxon>
        <taxon>Rhabditida</taxon>
        <taxon>Rhabditina</taxon>
        <taxon>Diplogasteromorpha</taxon>
        <taxon>Diplogasteroidea</taxon>
        <taxon>Neodiplogasteridae</taxon>
        <taxon>Pristionchus</taxon>
    </lineage>
</organism>
<evidence type="ECO:0000256" key="6">
    <source>
        <dbReference type="ARBA" id="ARBA00023065"/>
    </source>
</evidence>
<feature type="transmembrane region" description="Helical" evidence="8">
    <location>
        <begin position="380"/>
        <end position="399"/>
    </location>
</feature>
<dbReference type="AlphaFoldDB" id="A0AAN5I6L4"/>
<comment type="subcellular location">
    <subcellularLocation>
        <location evidence="1">Membrane</location>
        <topology evidence="1">Multi-pass membrane protein</topology>
    </subcellularLocation>
</comment>
<accession>A0AAN5I6L4</accession>
<gene>
    <name evidence="9" type="ORF">PMAYCL1PPCAC_24672</name>
</gene>
<evidence type="ECO:0000256" key="2">
    <source>
        <dbReference type="ARBA" id="ARBA00009904"/>
    </source>
</evidence>
<feature type="non-terminal residue" evidence="9">
    <location>
        <position position="1"/>
    </location>
</feature>
<keyword evidence="3 8" id="KW-0813">Transport</keyword>
<name>A0AAN5I6L4_9BILA</name>
<evidence type="ECO:0000256" key="7">
    <source>
        <dbReference type="ARBA" id="ARBA00023136"/>
    </source>
</evidence>
<keyword evidence="8" id="KW-0375">Hydrogen ion transport</keyword>
<feature type="transmembrane region" description="Helical" evidence="8">
    <location>
        <begin position="159"/>
        <end position="186"/>
    </location>
</feature>
<dbReference type="Proteomes" id="UP001328107">
    <property type="component" value="Unassembled WGS sequence"/>
</dbReference>
<dbReference type="GO" id="GO:0016471">
    <property type="term" value="C:vacuolar proton-transporting V-type ATPase complex"/>
    <property type="evidence" value="ECO:0007669"/>
    <property type="project" value="TreeGrafter"/>
</dbReference>
<comment type="caution">
    <text evidence="9">The sequence shown here is derived from an EMBL/GenBank/DDBJ whole genome shotgun (WGS) entry which is preliminary data.</text>
</comment>
<dbReference type="PANTHER" id="PTHR11629:SF58">
    <property type="entry name" value="V-TYPE PROTON ATPASE 116 KDA SUBUNIT A 3"/>
    <property type="match status" value="1"/>
</dbReference>
<evidence type="ECO:0000256" key="3">
    <source>
        <dbReference type="ARBA" id="ARBA00022448"/>
    </source>
</evidence>
<dbReference type="PANTHER" id="PTHR11629">
    <property type="entry name" value="VACUOLAR PROTON ATPASES"/>
    <property type="match status" value="1"/>
</dbReference>
<protein>
    <recommendedName>
        <fullName evidence="8">V-type proton ATPase subunit a</fullName>
    </recommendedName>
</protein>
<feature type="transmembrane region" description="Helical" evidence="8">
    <location>
        <begin position="198"/>
        <end position="222"/>
    </location>
</feature>
<dbReference type="GO" id="GO:0046961">
    <property type="term" value="F:proton-transporting ATPase activity, rotational mechanism"/>
    <property type="evidence" value="ECO:0007669"/>
    <property type="project" value="InterPro"/>
</dbReference>
<feature type="transmembrane region" description="Helical" evidence="8">
    <location>
        <begin position="448"/>
        <end position="467"/>
    </location>
</feature>
<keyword evidence="6 8" id="KW-0406">Ion transport</keyword>
<dbReference type="InterPro" id="IPR002490">
    <property type="entry name" value="V-ATPase_116kDa_su"/>
</dbReference>
<feature type="transmembrane region" description="Helical" evidence="8">
    <location>
        <begin position="556"/>
        <end position="582"/>
    </location>
</feature>
<keyword evidence="7 8" id="KW-0472">Membrane</keyword>
<evidence type="ECO:0000256" key="8">
    <source>
        <dbReference type="RuleBase" id="RU361189"/>
    </source>
</evidence>
<evidence type="ECO:0000313" key="9">
    <source>
        <dbReference type="EMBL" id="GMR54477.1"/>
    </source>
</evidence>
<dbReference type="GO" id="GO:0033179">
    <property type="term" value="C:proton-transporting V-type ATPase, V0 domain"/>
    <property type="evidence" value="ECO:0007669"/>
    <property type="project" value="InterPro"/>
</dbReference>
<keyword evidence="10" id="KW-1185">Reference proteome</keyword>
<sequence>DEEKSVFILFFSGEQLTQKVNKICKADLKRVIELTLEHREKVIVAASKSIYAWKIKVLKLKMIYHALNMFSIDVTQKRLIGECWITTTDLVDAKEALNFGANAAGSHLLPILNEMGHDETPPTHFTTNKFTQAYQNIIDAYGIADYKELNPAPWCIISFPFLCAVMFGDVGHAIIVLLSGLSFIIFEKRLNAMKIKIFQIFFSGRYMILMMGMFSMYTGLIYNDFYSKSISVYSSSWATGANNNSCWEWKGLNGVEEWERQAAKMNQTFEIMLDPAYCYDSDAGPYPFGLDPVWNLASNKLNFLNSMKMKSSVILGILQMAFGLFVSLANHIHNHSFVNIFFMFIPQIVFLFSIFIYLCIQIIVKWIFFPVDQKWIFGRFYPGSNCAPSLLIGLINMFMMPKRAEGFGEFKDNVTYNIGDHVNHSDFIDDPNCSLSFWYPGESIAEKVLLGLAIISIPIMLFVKPFYMRWRHSRGLPVGHSHGTEGEEFSFGDVMVYQSIHTIEFALGCISHTASYLRLWALSLAHAELSEVLWTNLLDNKSLKIPGFFGGVTLPFIWMAFSVLSYGILVLIEGLSAFLHALRLHWVEFQSKFYSGNGVAFVPFSFEKQIRIVKGLD</sequence>
<evidence type="ECO:0000256" key="5">
    <source>
        <dbReference type="ARBA" id="ARBA00022989"/>
    </source>
</evidence>
<dbReference type="EMBL" id="BTRK01000005">
    <property type="protein sequence ID" value="GMR54477.1"/>
    <property type="molecule type" value="Genomic_DNA"/>
</dbReference>
<evidence type="ECO:0000256" key="4">
    <source>
        <dbReference type="ARBA" id="ARBA00022692"/>
    </source>
</evidence>
<reference evidence="10" key="1">
    <citation type="submission" date="2022-10" db="EMBL/GenBank/DDBJ databases">
        <title>Genome assembly of Pristionchus species.</title>
        <authorList>
            <person name="Yoshida K."/>
            <person name="Sommer R.J."/>
        </authorList>
    </citation>
    <scope>NUCLEOTIDE SEQUENCE [LARGE SCALE GENOMIC DNA]</scope>
    <source>
        <strain evidence="10">RS5460</strain>
    </source>
</reference>
<dbReference type="GO" id="GO:0005886">
    <property type="term" value="C:plasma membrane"/>
    <property type="evidence" value="ECO:0007669"/>
    <property type="project" value="TreeGrafter"/>
</dbReference>
<comment type="function">
    <text evidence="8">Essential component of the vacuolar proton pump (V-ATPase), a multimeric enzyme that catalyzes the translocation of protons across the membranes. Required for assembly and activity of the V-ATPase.</text>
</comment>
<dbReference type="Pfam" id="PF01496">
    <property type="entry name" value="V_ATPase_I"/>
    <property type="match status" value="2"/>
</dbReference>
<evidence type="ECO:0000313" key="10">
    <source>
        <dbReference type="Proteomes" id="UP001328107"/>
    </source>
</evidence>
<feature type="transmembrane region" description="Helical" evidence="8">
    <location>
        <begin position="341"/>
        <end position="368"/>
    </location>
</feature>
<proteinExistence type="inferred from homology"/>
<comment type="similarity">
    <text evidence="2 8">Belongs to the V-ATPase 116 kDa subunit family.</text>
</comment>